<evidence type="ECO:0000313" key="4">
    <source>
        <dbReference type="Proteomes" id="UP000515563"/>
    </source>
</evidence>
<gene>
    <name evidence="3" type="ORF">F1D05_20935</name>
</gene>
<feature type="transmembrane region" description="Helical" evidence="2">
    <location>
        <begin position="6"/>
        <end position="24"/>
    </location>
</feature>
<evidence type="ECO:0000313" key="3">
    <source>
        <dbReference type="EMBL" id="QNE19926.1"/>
    </source>
</evidence>
<dbReference type="RefSeq" id="WP_185441865.1">
    <property type="nucleotide sequence ID" value="NZ_CP043661.1"/>
</dbReference>
<evidence type="ECO:0000256" key="2">
    <source>
        <dbReference type="SAM" id="Phobius"/>
    </source>
</evidence>
<keyword evidence="4" id="KW-1185">Reference proteome</keyword>
<dbReference type="KEGG" id="kqi:F1D05_20935"/>
<dbReference type="AlphaFoldDB" id="A0A7G6X111"/>
<keyword evidence="2" id="KW-0812">Transmembrane</keyword>
<keyword evidence="2" id="KW-1133">Transmembrane helix</keyword>
<sequence length="67" mass="7091">MNWTDYAGLVGLAAAAVLAAWLLLGAGNTTPHRGDHRHATHPPALTARSGRHRAAPAGRILHRLGIR</sequence>
<evidence type="ECO:0000256" key="1">
    <source>
        <dbReference type="SAM" id="MobiDB-lite"/>
    </source>
</evidence>
<accession>A0A7G6X111</accession>
<feature type="region of interest" description="Disordered" evidence="1">
    <location>
        <begin position="30"/>
        <end position="52"/>
    </location>
</feature>
<protein>
    <submittedName>
        <fullName evidence="3">Uncharacterized protein</fullName>
    </submittedName>
</protein>
<dbReference type="Proteomes" id="UP000515563">
    <property type="component" value="Chromosome"/>
</dbReference>
<reference evidence="3 4" key="2">
    <citation type="journal article" date="2020" name="Microbiol. Resour. Announc.">
        <title>Antarctic desert soil bacteria exhibit high novel natural product potential, evaluated through long-read genome sequencing and comparative genomics.</title>
        <authorList>
            <person name="Benaud N."/>
            <person name="Edwards R.J."/>
            <person name="Amos T.G."/>
            <person name="D'Agostino P.M."/>
            <person name="Gutierrez-Chavez C."/>
            <person name="Montgomery K."/>
            <person name="Nicetic I."/>
            <person name="Ferrari B.C."/>
        </authorList>
    </citation>
    <scope>NUCLEOTIDE SEQUENCE [LARGE SCALE GENOMIC DNA]</scope>
    <source>
        <strain evidence="3 4">SPB151</strain>
    </source>
</reference>
<organism evidence="3 4">
    <name type="scientific">Kribbella qitaiheensis</name>
    <dbReference type="NCBI Taxonomy" id="1544730"/>
    <lineage>
        <taxon>Bacteria</taxon>
        <taxon>Bacillati</taxon>
        <taxon>Actinomycetota</taxon>
        <taxon>Actinomycetes</taxon>
        <taxon>Propionibacteriales</taxon>
        <taxon>Kribbellaceae</taxon>
        <taxon>Kribbella</taxon>
    </lineage>
</organism>
<keyword evidence="2" id="KW-0472">Membrane</keyword>
<name>A0A7G6X111_9ACTN</name>
<reference evidence="4" key="1">
    <citation type="submission" date="2019-09" db="EMBL/GenBank/DDBJ databases">
        <title>Antimicrobial potential of Antarctic Bacteria.</title>
        <authorList>
            <person name="Benaud N."/>
            <person name="Edwards R.J."/>
            <person name="Ferrari B.C."/>
        </authorList>
    </citation>
    <scope>NUCLEOTIDE SEQUENCE [LARGE SCALE GENOMIC DNA]</scope>
    <source>
        <strain evidence="4">SPB151</strain>
    </source>
</reference>
<dbReference type="EMBL" id="CP043661">
    <property type="protein sequence ID" value="QNE19926.1"/>
    <property type="molecule type" value="Genomic_DNA"/>
</dbReference>
<proteinExistence type="predicted"/>